<evidence type="ECO:0000313" key="1">
    <source>
        <dbReference type="EMBL" id="MFC5911269.1"/>
    </source>
</evidence>
<keyword evidence="2" id="KW-1185">Reference proteome</keyword>
<evidence type="ECO:0000313" key="2">
    <source>
        <dbReference type="Proteomes" id="UP001596174"/>
    </source>
</evidence>
<sequence>MTDDEITALIRRKRAGKLQAPARAEAVAEVEAVVGHRMPALLRRLYLDVSDGGFDPYNAALSLDDHDFLHSDAGRLVDEYLQWRAHIPGYPSHVVPLLSLGCAMWAHVDWSTPEGRIWRWDPGPCERHSLFRDTVSLSEQLTEWYAGVDRRPRNPPCGPDCLS</sequence>
<dbReference type="RefSeq" id="WP_380589933.1">
    <property type="nucleotide sequence ID" value="NZ_JBHSQJ010000153.1"/>
</dbReference>
<accession>A0ABW1GC74</accession>
<gene>
    <name evidence="1" type="ORF">ACFP3V_29195</name>
</gene>
<reference evidence="2" key="1">
    <citation type="journal article" date="2019" name="Int. J. Syst. Evol. Microbiol.">
        <title>The Global Catalogue of Microorganisms (GCM) 10K type strain sequencing project: providing services to taxonomists for standard genome sequencing and annotation.</title>
        <authorList>
            <consortium name="The Broad Institute Genomics Platform"/>
            <consortium name="The Broad Institute Genome Sequencing Center for Infectious Disease"/>
            <person name="Wu L."/>
            <person name="Ma J."/>
        </authorList>
    </citation>
    <scope>NUCLEOTIDE SEQUENCE [LARGE SCALE GENOMIC DNA]</scope>
    <source>
        <strain evidence="2">JCM 4816</strain>
    </source>
</reference>
<name>A0ABW1GC74_9ACTN</name>
<comment type="caution">
    <text evidence="1">The sequence shown here is derived from an EMBL/GenBank/DDBJ whole genome shotgun (WGS) entry which is preliminary data.</text>
</comment>
<dbReference type="InterPro" id="IPR037883">
    <property type="entry name" value="Knr4/Smi1-like_sf"/>
</dbReference>
<proteinExistence type="predicted"/>
<protein>
    <submittedName>
        <fullName evidence="1">SMI1/KNR4 family protein</fullName>
    </submittedName>
</protein>
<dbReference type="Proteomes" id="UP001596174">
    <property type="component" value="Unassembled WGS sequence"/>
</dbReference>
<organism evidence="1 2">
    <name type="scientific">Streptacidiphilus monticola</name>
    <dbReference type="NCBI Taxonomy" id="2161674"/>
    <lineage>
        <taxon>Bacteria</taxon>
        <taxon>Bacillati</taxon>
        <taxon>Actinomycetota</taxon>
        <taxon>Actinomycetes</taxon>
        <taxon>Kitasatosporales</taxon>
        <taxon>Streptomycetaceae</taxon>
        <taxon>Streptacidiphilus</taxon>
    </lineage>
</organism>
<dbReference type="EMBL" id="JBHSQJ010000153">
    <property type="protein sequence ID" value="MFC5911269.1"/>
    <property type="molecule type" value="Genomic_DNA"/>
</dbReference>
<dbReference type="SUPFAM" id="SSF160631">
    <property type="entry name" value="SMI1/KNR4-like"/>
    <property type="match status" value="1"/>
</dbReference>